<dbReference type="InterPro" id="IPR050327">
    <property type="entry name" value="Proton-linked_MCT"/>
</dbReference>
<keyword evidence="5" id="KW-1185">Reference proteome</keyword>
<feature type="transmembrane region" description="Helical" evidence="2">
    <location>
        <begin position="445"/>
        <end position="465"/>
    </location>
</feature>
<feature type="transmembrane region" description="Helical" evidence="2">
    <location>
        <begin position="330"/>
        <end position="350"/>
    </location>
</feature>
<dbReference type="InterPro" id="IPR036259">
    <property type="entry name" value="MFS_trans_sf"/>
</dbReference>
<organism evidence="4 5">
    <name type="scientific">Mytilus edulis</name>
    <name type="common">Blue mussel</name>
    <dbReference type="NCBI Taxonomy" id="6550"/>
    <lineage>
        <taxon>Eukaryota</taxon>
        <taxon>Metazoa</taxon>
        <taxon>Spiralia</taxon>
        <taxon>Lophotrochozoa</taxon>
        <taxon>Mollusca</taxon>
        <taxon>Bivalvia</taxon>
        <taxon>Autobranchia</taxon>
        <taxon>Pteriomorphia</taxon>
        <taxon>Mytilida</taxon>
        <taxon>Mytiloidea</taxon>
        <taxon>Mytilidae</taxon>
        <taxon>Mytilinae</taxon>
        <taxon>Mytilus</taxon>
    </lineage>
</organism>
<dbReference type="InterPro" id="IPR011701">
    <property type="entry name" value="MFS"/>
</dbReference>
<feature type="transmembrane region" description="Helical" evidence="2">
    <location>
        <begin position="40"/>
        <end position="64"/>
    </location>
</feature>
<proteinExistence type="predicted"/>
<dbReference type="PROSITE" id="PS50850">
    <property type="entry name" value="MFS"/>
    <property type="match status" value="1"/>
</dbReference>
<evidence type="ECO:0000313" key="4">
    <source>
        <dbReference type="EMBL" id="CAG2225614.1"/>
    </source>
</evidence>
<feature type="transmembrane region" description="Helical" evidence="2">
    <location>
        <begin position="159"/>
        <end position="178"/>
    </location>
</feature>
<feature type="transmembrane region" description="Helical" evidence="2">
    <location>
        <begin position="477"/>
        <end position="501"/>
    </location>
</feature>
<feature type="transmembrane region" description="Helical" evidence="2">
    <location>
        <begin position="71"/>
        <end position="88"/>
    </location>
</feature>
<dbReference type="GO" id="GO:0008028">
    <property type="term" value="F:monocarboxylic acid transmembrane transporter activity"/>
    <property type="evidence" value="ECO:0007669"/>
    <property type="project" value="TreeGrafter"/>
</dbReference>
<keyword evidence="2" id="KW-0812">Transmembrane</keyword>
<keyword evidence="2" id="KW-1133">Transmembrane helix</keyword>
<dbReference type="Gene3D" id="1.20.1250.20">
    <property type="entry name" value="MFS general substrate transporter like domains"/>
    <property type="match status" value="2"/>
</dbReference>
<dbReference type="CDD" id="cd17352">
    <property type="entry name" value="MFS_MCT_SLC16"/>
    <property type="match status" value="1"/>
</dbReference>
<feature type="transmembrane region" description="Helical" evidence="2">
    <location>
        <begin position="127"/>
        <end position="147"/>
    </location>
</feature>
<feature type="transmembrane region" description="Helical" evidence="2">
    <location>
        <begin position="507"/>
        <end position="531"/>
    </location>
</feature>
<feature type="domain" description="Major facilitator superfamily (MFS) profile" evidence="3">
    <location>
        <begin position="5"/>
        <end position="533"/>
    </location>
</feature>
<comment type="caution">
    <text evidence="4">The sequence shown here is derived from an EMBL/GenBank/DDBJ whole genome shotgun (WGS) entry which is preliminary data.</text>
</comment>
<dbReference type="Pfam" id="PF07690">
    <property type="entry name" value="MFS_1"/>
    <property type="match status" value="1"/>
</dbReference>
<feature type="transmembrane region" description="Helical" evidence="2">
    <location>
        <begin position="362"/>
        <end position="382"/>
    </location>
</feature>
<accession>A0A8S3SX67</accession>
<dbReference type="PANTHER" id="PTHR11360:SF260">
    <property type="entry name" value="MFS DOMAIN-CONTAINING PROTEIN"/>
    <property type="match status" value="1"/>
</dbReference>
<dbReference type="SUPFAM" id="SSF103473">
    <property type="entry name" value="MFS general substrate transporter"/>
    <property type="match status" value="1"/>
</dbReference>
<dbReference type="PANTHER" id="PTHR11360">
    <property type="entry name" value="MONOCARBOXYLATE TRANSPORTER"/>
    <property type="match status" value="1"/>
</dbReference>
<evidence type="ECO:0000256" key="1">
    <source>
        <dbReference type="ARBA" id="ARBA00004141"/>
    </source>
</evidence>
<feature type="transmembrane region" description="Helical" evidence="2">
    <location>
        <begin position="394"/>
        <end position="411"/>
    </location>
</feature>
<dbReference type="AlphaFoldDB" id="A0A8S3SX67"/>
<evidence type="ECO:0000256" key="2">
    <source>
        <dbReference type="SAM" id="Phobius"/>
    </source>
</evidence>
<dbReference type="OrthoDB" id="2213137at2759"/>
<sequence>MGWIVCIGTFFANFIADGTMFSSGVQMMAFLKYFGETKAATAWVSSSQLGLSMMMGPVVSFLIVKYSVRTVAIAGGVIAFLGTVAGAFSPNLTVLIFTYGVICGIGICFFFLSSIVAVGLYFTQRRAIATGIAMSGSGLGVIVYPYLTQLLLDMYDWRNTLLIIAALCLNAVVCGALFRPLTRRNIDSSACKCLEENSVSDSDERRSMLSFRCKNEDSFSPTKIYNSTSGIGEELKSFLNTNINDNIDKRQFFSEQHLNSIKPTDVGKTEYHFFLSPRLRSDVFYSGSVNFLPSYDCKFKNGLEDETEKAKENKDSLFLSCIQMFRQLRFTLLLCCMVMWTSQSITMTYIPDMVVSKGIPRYHAAMLISIIGVTNTVVRILAGFTVDFFHVRSIHLYLGALCLGAITNIALPWCDSFPLLATCAVGFGICMGSLPRSPETGVDRISFVILLLNIPGTVVCLRTILIADILGIDQLTVAFGIIAFFQGFTFIIDPPLAGFIYDMTGSYVYPFLMTGCFYIIGAIMCAILLFIHHHKDITETRVEIVLEADEVGKQNGKV</sequence>
<gene>
    <name evidence="4" type="ORF">MEDL_38741</name>
</gene>
<evidence type="ECO:0000259" key="3">
    <source>
        <dbReference type="PROSITE" id="PS50850"/>
    </source>
</evidence>
<name>A0A8S3SX67_MYTED</name>
<dbReference type="EMBL" id="CAJPWZ010001855">
    <property type="protein sequence ID" value="CAG2225614.1"/>
    <property type="molecule type" value="Genomic_DNA"/>
</dbReference>
<evidence type="ECO:0000313" key="5">
    <source>
        <dbReference type="Proteomes" id="UP000683360"/>
    </source>
</evidence>
<protein>
    <recommendedName>
        <fullName evidence="3">Major facilitator superfamily (MFS) profile domain-containing protein</fullName>
    </recommendedName>
</protein>
<comment type="subcellular location">
    <subcellularLocation>
        <location evidence="1">Membrane</location>
        <topology evidence="1">Multi-pass membrane protein</topology>
    </subcellularLocation>
</comment>
<dbReference type="Proteomes" id="UP000683360">
    <property type="component" value="Unassembled WGS sequence"/>
</dbReference>
<dbReference type="GO" id="GO:0016020">
    <property type="term" value="C:membrane"/>
    <property type="evidence" value="ECO:0007669"/>
    <property type="project" value="UniProtKB-SubCell"/>
</dbReference>
<feature type="transmembrane region" description="Helical" evidence="2">
    <location>
        <begin position="94"/>
        <end position="120"/>
    </location>
</feature>
<dbReference type="InterPro" id="IPR020846">
    <property type="entry name" value="MFS_dom"/>
</dbReference>
<keyword evidence="2" id="KW-0472">Membrane</keyword>
<reference evidence="4" key="1">
    <citation type="submission" date="2021-03" db="EMBL/GenBank/DDBJ databases">
        <authorList>
            <person name="Bekaert M."/>
        </authorList>
    </citation>
    <scope>NUCLEOTIDE SEQUENCE</scope>
</reference>